<dbReference type="Gene3D" id="3.40.367.20">
    <property type="match status" value="1"/>
</dbReference>
<evidence type="ECO:0000256" key="1">
    <source>
        <dbReference type="ARBA" id="ARBA00022679"/>
    </source>
</evidence>
<name>A0A9Q8TYS3_9GAMM</name>
<dbReference type="EMBL" id="CP097966">
    <property type="protein sequence ID" value="URQ62757.1"/>
    <property type="molecule type" value="Genomic_DNA"/>
</dbReference>
<evidence type="ECO:0000313" key="5">
    <source>
        <dbReference type="Proteomes" id="UP001056381"/>
    </source>
</evidence>
<dbReference type="InterPro" id="IPR050201">
    <property type="entry name" value="Bacterial_glucokinase"/>
</dbReference>
<evidence type="ECO:0000256" key="2">
    <source>
        <dbReference type="ARBA" id="ARBA00022777"/>
    </source>
</evidence>
<dbReference type="GO" id="GO:0004340">
    <property type="term" value="F:glucokinase activity"/>
    <property type="evidence" value="ECO:0007669"/>
    <property type="project" value="InterPro"/>
</dbReference>
<dbReference type="GO" id="GO:0006096">
    <property type="term" value="P:glycolytic process"/>
    <property type="evidence" value="ECO:0007669"/>
    <property type="project" value="InterPro"/>
</dbReference>
<dbReference type="PANTHER" id="PTHR47690">
    <property type="entry name" value="GLUCOKINASE"/>
    <property type="match status" value="1"/>
</dbReference>
<dbReference type="InterPro" id="IPR043129">
    <property type="entry name" value="ATPase_NBD"/>
</dbReference>
<sequence>MTDDILLLDLGGTNLRVGYGNKDQKSVLKISKQKIHANEELHKIIQEIVEGSNTSEIVMSVAGPKRENKITMTNRNLVLDEIELKKNTKTDNFYLLNDWESIGYCLPLLQDEDFKTVKKGVNNPEKTCLAIGPGTGLGFSVLRYIKGHPVVSATELGNTRLYNDYLFNLFKINKGNDFSVLESFISGKGLEKIYYSKTNQQASSEEIVQSYGNNPHANFILEKFNEALGKILSDLTLTFLAYGGIYLAGSLMRSIIGLNLDDKMNSSYTSHPSNEHKKILENTSINLITKEHTPLYGNLNYSIVRRFHE</sequence>
<gene>
    <name evidence="4" type="ORF">M9B40_03235</name>
</gene>
<keyword evidence="1" id="KW-0808">Transferase</keyword>
<dbReference type="GO" id="GO:0005829">
    <property type="term" value="C:cytosol"/>
    <property type="evidence" value="ECO:0007669"/>
    <property type="project" value="TreeGrafter"/>
</dbReference>
<proteinExistence type="inferred from homology"/>
<organism evidence="4 5">
    <name type="scientific">SAR86 cluster bacterium</name>
    <dbReference type="NCBI Taxonomy" id="2030880"/>
    <lineage>
        <taxon>Bacteria</taxon>
        <taxon>Pseudomonadati</taxon>
        <taxon>Pseudomonadota</taxon>
        <taxon>Gammaproteobacteria</taxon>
        <taxon>SAR86 cluster</taxon>
    </lineage>
</organism>
<dbReference type="AlphaFoldDB" id="A0A9Q8TYS3"/>
<evidence type="ECO:0000256" key="3">
    <source>
        <dbReference type="RuleBase" id="RU004046"/>
    </source>
</evidence>
<keyword evidence="5" id="KW-1185">Reference proteome</keyword>
<reference evidence="4" key="1">
    <citation type="submission" date="2022-05" db="EMBL/GenBank/DDBJ databases">
        <title>Single-amplified genomics reveal most streamlined microbe among free-living bacteria.</title>
        <authorList>
            <person name="Roda-Garcia J."/>
            <person name="Haro-Moreno J.M."/>
            <person name="Rodriguez-Valera F."/>
            <person name="Almagro-Moreno S."/>
            <person name="Lopez-Perez M."/>
        </authorList>
    </citation>
    <scope>NUCLEOTIDE SEQUENCE</scope>
    <source>
        <strain evidence="4">TMED112-D2-2</strain>
    </source>
</reference>
<accession>A0A9Q8TYS3</accession>
<dbReference type="Gene3D" id="3.30.420.40">
    <property type="match status" value="1"/>
</dbReference>
<dbReference type="PANTHER" id="PTHR47690:SF1">
    <property type="entry name" value="GLUCOKINASE"/>
    <property type="match status" value="1"/>
</dbReference>
<dbReference type="SUPFAM" id="SSF53067">
    <property type="entry name" value="Actin-like ATPase domain"/>
    <property type="match status" value="1"/>
</dbReference>
<keyword evidence="2" id="KW-0418">Kinase</keyword>
<dbReference type="Pfam" id="PF02685">
    <property type="entry name" value="Glucokinase"/>
    <property type="match status" value="1"/>
</dbReference>
<dbReference type="Proteomes" id="UP001056381">
    <property type="component" value="Chromosome"/>
</dbReference>
<comment type="similarity">
    <text evidence="3">Belongs to the bacterial glucokinase family.</text>
</comment>
<dbReference type="InterPro" id="IPR003836">
    <property type="entry name" value="Glucokinase"/>
</dbReference>
<protein>
    <submittedName>
        <fullName evidence="4">Glucokinase</fullName>
    </submittedName>
</protein>
<evidence type="ECO:0000313" key="4">
    <source>
        <dbReference type="EMBL" id="URQ62757.1"/>
    </source>
</evidence>
<dbReference type="CDD" id="cd24008">
    <property type="entry name" value="ASKHA_NBD_GLK"/>
    <property type="match status" value="1"/>
</dbReference>
<dbReference type="GO" id="GO:0005536">
    <property type="term" value="F:D-glucose binding"/>
    <property type="evidence" value="ECO:0007669"/>
    <property type="project" value="InterPro"/>
</dbReference>
<dbReference type="GO" id="GO:0005524">
    <property type="term" value="F:ATP binding"/>
    <property type="evidence" value="ECO:0007669"/>
    <property type="project" value="InterPro"/>
</dbReference>